<dbReference type="AlphaFoldDB" id="Q390W5"/>
<dbReference type="Proteomes" id="UP000002705">
    <property type="component" value="Chromosome 2"/>
</dbReference>
<feature type="region of interest" description="Disordered" evidence="1">
    <location>
        <begin position="28"/>
        <end position="49"/>
    </location>
</feature>
<dbReference type="InterPro" id="IPR013766">
    <property type="entry name" value="Thioredoxin_domain"/>
</dbReference>
<protein>
    <recommendedName>
        <fullName evidence="2">Thioredoxin domain-containing protein</fullName>
    </recommendedName>
</protein>
<dbReference type="PATRIC" id="fig|482957.22.peg.6709"/>
<keyword evidence="4" id="KW-1185">Reference proteome</keyword>
<dbReference type="Pfam" id="PF00085">
    <property type="entry name" value="Thioredoxin"/>
    <property type="match status" value="1"/>
</dbReference>
<evidence type="ECO:0000256" key="1">
    <source>
        <dbReference type="SAM" id="MobiDB-lite"/>
    </source>
</evidence>
<feature type="domain" description="Thioredoxin" evidence="2">
    <location>
        <begin position="74"/>
        <end position="153"/>
    </location>
</feature>
<dbReference type="KEGG" id="bur:Bcep18194_B2890"/>
<gene>
    <name evidence="3" type="ordered locus">Bcep18194_B2890</name>
</gene>
<proteinExistence type="predicted"/>
<sequence>MSCHSRRCAATAFAPGRTARHRVRFSATVGDRRPHPPHRTGARPCSANAHEGLMDTEQRYTANAPTRAEVDALGGATVIEFGANWCGICAGAQPAIVASFSAHPAVRHLKIEDGPGRPLGRSFGVKLWPTLVFLRDGVEVARVVRPADAKQIEADGFAALA</sequence>
<dbReference type="Gene3D" id="3.40.30.10">
    <property type="entry name" value="Glutaredoxin"/>
    <property type="match status" value="1"/>
</dbReference>
<organism evidence="3 4">
    <name type="scientific">Burkholderia lata (strain ATCC 17760 / DSM 23089 / LMG 22485 / NCIMB 9086 / R18194 / 383)</name>
    <dbReference type="NCBI Taxonomy" id="482957"/>
    <lineage>
        <taxon>Bacteria</taxon>
        <taxon>Pseudomonadati</taxon>
        <taxon>Pseudomonadota</taxon>
        <taxon>Betaproteobacteria</taxon>
        <taxon>Burkholderiales</taxon>
        <taxon>Burkholderiaceae</taxon>
        <taxon>Burkholderia</taxon>
        <taxon>Burkholderia cepacia complex</taxon>
    </lineage>
</organism>
<evidence type="ECO:0000313" key="3">
    <source>
        <dbReference type="EMBL" id="ABB13001.1"/>
    </source>
</evidence>
<dbReference type="InterPro" id="IPR036249">
    <property type="entry name" value="Thioredoxin-like_sf"/>
</dbReference>
<name>Q390W5_BURL3</name>
<reference evidence="3" key="1">
    <citation type="submission" date="2005-10" db="EMBL/GenBank/DDBJ databases">
        <title>Complete sequence of chromosome 2 of Burkholderia sp. 383.</title>
        <authorList>
            <consortium name="US DOE Joint Genome Institute"/>
            <person name="Copeland A."/>
            <person name="Lucas S."/>
            <person name="Lapidus A."/>
            <person name="Barry K."/>
            <person name="Detter J.C."/>
            <person name="Glavina T."/>
            <person name="Hammon N."/>
            <person name="Israni S."/>
            <person name="Pitluck S."/>
            <person name="Chain P."/>
            <person name="Malfatti S."/>
            <person name="Shin M."/>
            <person name="Vergez L."/>
            <person name="Schmutz J."/>
            <person name="Larimer F."/>
            <person name="Land M."/>
            <person name="Kyrpides N."/>
            <person name="Lykidis A."/>
            <person name="Richardson P."/>
        </authorList>
    </citation>
    <scope>NUCLEOTIDE SEQUENCE [LARGE SCALE GENOMIC DNA]</scope>
    <source>
        <strain evidence="3">383</strain>
    </source>
</reference>
<dbReference type="SUPFAM" id="SSF52833">
    <property type="entry name" value="Thioredoxin-like"/>
    <property type="match status" value="1"/>
</dbReference>
<dbReference type="EMBL" id="CP000152">
    <property type="protein sequence ID" value="ABB13001.1"/>
    <property type="molecule type" value="Genomic_DNA"/>
</dbReference>
<dbReference type="CDD" id="cd02947">
    <property type="entry name" value="TRX_family"/>
    <property type="match status" value="1"/>
</dbReference>
<accession>Q390W5</accession>
<evidence type="ECO:0000259" key="2">
    <source>
        <dbReference type="Pfam" id="PF00085"/>
    </source>
</evidence>
<evidence type="ECO:0000313" key="4">
    <source>
        <dbReference type="Proteomes" id="UP000002705"/>
    </source>
</evidence>
<dbReference type="HOGENOM" id="CLU_090389_12_0_4"/>